<reference evidence="2" key="1">
    <citation type="submission" date="2023-08" db="EMBL/GenBank/DDBJ databases">
        <title>A de novo genome assembly of Solanum verrucosum Schlechtendal, a Mexican diploid species geographically isolated from the other diploid A-genome species in potato relatives.</title>
        <authorList>
            <person name="Hosaka K."/>
        </authorList>
    </citation>
    <scope>NUCLEOTIDE SEQUENCE</scope>
    <source>
        <tissue evidence="2">Young leaves</tissue>
    </source>
</reference>
<dbReference type="InterPro" id="IPR026960">
    <property type="entry name" value="RVT-Znf"/>
</dbReference>
<dbReference type="Pfam" id="PF13966">
    <property type="entry name" value="zf-RVT"/>
    <property type="match status" value="1"/>
</dbReference>
<dbReference type="EMBL" id="CP133620">
    <property type="protein sequence ID" value="WMV46587.1"/>
    <property type="molecule type" value="Genomic_DNA"/>
</dbReference>
<evidence type="ECO:0000313" key="2">
    <source>
        <dbReference type="EMBL" id="WMV46587.1"/>
    </source>
</evidence>
<name>A0AAF0UID4_SOLVR</name>
<dbReference type="AlphaFoldDB" id="A0AAF0UID4"/>
<organism evidence="2 3">
    <name type="scientific">Solanum verrucosum</name>
    <dbReference type="NCBI Taxonomy" id="315347"/>
    <lineage>
        <taxon>Eukaryota</taxon>
        <taxon>Viridiplantae</taxon>
        <taxon>Streptophyta</taxon>
        <taxon>Embryophyta</taxon>
        <taxon>Tracheophyta</taxon>
        <taxon>Spermatophyta</taxon>
        <taxon>Magnoliopsida</taxon>
        <taxon>eudicotyledons</taxon>
        <taxon>Gunneridae</taxon>
        <taxon>Pentapetalae</taxon>
        <taxon>asterids</taxon>
        <taxon>lamiids</taxon>
        <taxon>Solanales</taxon>
        <taxon>Solanaceae</taxon>
        <taxon>Solanoideae</taxon>
        <taxon>Solaneae</taxon>
        <taxon>Solanum</taxon>
    </lineage>
</organism>
<feature type="domain" description="Reverse transcriptase zinc-binding" evidence="1">
    <location>
        <begin position="92"/>
        <end position="178"/>
    </location>
</feature>
<evidence type="ECO:0000313" key="3">
    <source>
        <dbReference type="Proteomes" id="UP001234989"/>
    </source>
</evidence>
<dbReference type="PANTHER" id="PTHR36617:SF16">
    <property type="entry name" value="OS04G0516500 PROTEIN"/>
    <property type="match status" value="1"/>
</dbReference>
<sequence>DRGNKTLFWKENWTGHGSLKNIFPGLFSICQNPNSKIQEVWSPQGWNLLFRRFLNDWEIEWVSDMLSLIGDFPGTNLETDKLLWRHHTNGQFSVNRMYKMDLATIARKKLGPCSVIWKSVSPTKVKCFTWLVTRGACLTHDKLQKRGRIIASRCYLCKEALETNNHLFLHCKVTTQVWALFTNLAGLNWIMP</sequence>
<feature type="non-terminal residue" evidence="2">
    <location>
        <position position="1"/>
    </location>
</feature>
<accession>A0AAF0UID4</accession>
<dbReference type="Proteomes" id="UP001234989">
    <property type="component" value="Chromosome 9"/>
</dbReference>
<proteinExistence type="predicted"/>
<keyword evidence="3" id="KW-1185">Reference proteome</keyword>
<evidence type="ECO:0000259" key="1">
    <source>
        <dbReference type="Pfam" id="PF13966"/>
    </source>
</evidence>
<dbReference type="PANTHER" id="PTHR36617">
    <property type="entry name" value="PROTEIN, PUTATIVE-RELATED"/>
    <property type="match status" value="1"/>
</dbReference>
<protein>
    <recommendedName>
        <fullName evidence="1">Reverse transcriptase zinc-binding domain-containing protein</fullName>
    </recommendedName>
</protein>
<gene>
    <name evidence="2" type="ORF">MTR67_039972</name>
</gene>